<dbReference type="SMART" id="SM01149">
    <property type="entry name" value="DUF1237"/>
    <property type="match status" value="1"/>
</dbReference>
<reference evidence="2 3" key="1">
    <citation type="submission" date="2020-10" db="EMBL/GenBank/DDBJ databases">
        <title>Complete genome sequence of Paludibaculum fermentans P105T, a facultatively anaerobic acidobacterium capable of dissimilatory Fe(III) reduction.</title>
        <authorList>
            <person name="Dedysh S.N."/>
            <person name="Beletsky A.V."/>
            <person name="Kulichevskaya I.S."/>
            <person name="Mardanov A.V."/>
            <person name="Ravin N.V."/>
        </authorList>
    </citation>
    <scope>NUCLEOTIDE SEQUENCE [LARGE SCALE GENOMIC DNA]</scope>
    <source>
        <strain evidence="2 3">P105</strain>
    </source>
</reference>
<dbReference type="PROSITE" id="PS51318">
    <property type="entry name" value="TAT"/>
    <property type="match status" value="1"/>
</dbReference>
<dbReference type="GO" id="GO:0005975">
    <property type="term" value="P:carbohydrate metabolic process"/>
    <property type="evidence" value="ECO:0007669"/>
    <property type="project" value="InterPro"/>
</dbReference>
<dbReference type="PANTHER" id="PTHR31047">
    <property type="entry name" value="MEIOTICALLY UP-REGULATED GENE 157 PROTEIN"/>
    <property type="match status" value="1"/>
</dbReference>
<evidence type="ECO:0000313" key="2">
    <source>
        <dbReference type="EMBL" id="QOY88391.1"/>
    </source>
</evidence>
<dbReference type="InterPro" id="IPR006311">
    <property type="entry name" value="TAT_signal"/>
</dbReference>
<evidence type="ECO:0000256" key="1">
    <source>
        <dbReference type="SAM" id="MobiDB-lite"/>
    </source>
</evidence>
<organism evidence="2 3">
    <name type="scientific">Paludibaculum fermentans</name>
    <dbReference type="NCBI Taxonomy" id="1473598"/>
    <lineage>
        <taxon>Bacteria</taxon>
        <taxon>Pseudomonadati</taxon>
        <taxon>Acidobacteriota</taxon>
        <taxon>Terriglobia</taxon>
        <taxon>Bryobacterales</taxon>
        <taxon>Bryobacteraceae</taxon>
        <taxon>Paludibaculum</taxon>
    </lineage>
</organism>
<dbReference type="PANTHER" id="PTHR31047:SF0">
    <property type="entry name" value="MEIOTICALLY UP-REGULATED GENE 157 PROTEIN"/>
    <property type="match status" value="1"/>
</dbReference>
<dbReference type="AlphaFoldDB" id="A0A7S7NRK9"/>
<dbReference type="InterPro" id="IPR008928">
    <property type="entry name" value="6-hairpin_glycosidase_sf"/>
</dbReference>
<dbReference type="Gene3D" id="1.50.10.10">
    <property type="match status" value="1"/>
</dbReference>
<feature type="compositionally biased region" description="Polar residues" evidence="1">
    <location>
        <begin position="220"/>
        <end position="230"/>
    </location>
</feature>
<keyword evidence="2" id="KW-0378">Hydrolase</keyword>
<keyword evidence="3" id="KW-1185">Reference proteome</keyword>
<name>A0A7S7NRK9_PALFE</name>
<protein>
    <submittedName>
        <fullName evidence="2">Glycoside hydrolase family 125 protein</fullName>
    </submittedName>
</protein>
<dbReference type="InterPro" id="IPR008313">
    <property type="entry name" value="GH125"/>
</dbReference>
<dbReference type="EMBL" id="CP063849">
    <property type="protein sequence ID" value="QOY88391.1"/>
    <property type="molecule type" value="Genomic_DNA"/>
</dbReference>
<evidence type="ECO:0000313" key="3">
    <source>
        <dbReference type="Proteomes" id="UP000593892"/>
    </source>
</evidence>
<gene>
    <name evidence="2" type="ORF">IRI77_00025</name>
</gene>
<dbReference type="Pfam" id="PF06824">
    <property type="entry name" value="Glyco_hydro_125"/>
    <property type="match status" value="1"/>
</dbReference>
<dbReference type="InterPro" id="IPR012341">
    <property type="entry name" value="6hp_glycosidase-like_sf"/>
</dbReference>
<accession>A0A7S7NRK9</accession>
<dbReference type="KEGG" id="pfer:IRI77_00025"/>
<sequence length="465" mass="51450">MPTRRTFLTTAAALPAAFAQQGSFASRRPAAADRKFTSAAVEETISTVSKAIADPELAWLFSNCFPNTLDTTVRYSENGGQPDTFVITGDINAMWLRDSTAQVWPYLPLASRDPKLKSLLRGVIRRQAQCVQIDPYANAFNFGPTGSEWAKDLTTMKPELHERKWEIDSLCFPVRLAHAYWKSTGDASCFDAEWRKAAALTVKTFREQQRKTNRGPYKFQRSSPVASDTMPNGGYGNPARPVGLIYSGFRPSDDACVFPFLVPSNFFAAQSLTQLAEIHATVLSDSAFASECKAFAQEIREALAKYAVVEHSVHGRIYAYEVDGYGSRLLMDDANVPSLMSLPYINSVAPHDPVYLNTRKFILSSDNMFYYRGKAGAGLGGPHSGLDMIWPLGIIIQAITTEDSKEIAACLATLKSTHAGTGLMHESFHKDDPAKYTRKWFAWANTMFGELILKVHQTKPGLLRG</sequence>
<dbReference type="PIRSF" id="PIRSF028846">
    <property type="entry name" value="UCP028846"/>
    <property type="match status" value="1"/>
</dbReference>
<dbReference type="Proteomes" id="UP000593892">
    <property type="component" value="Chromosome"/>
</dbReference>
<proteinExistence type="predicted"/>
<feature type="region of interest" description="Disordered" evidence="1">
    <location>
        <begin position="209"/>
        <end position="233"/>
    </location>
</feature>
<dbReference type="RefSeq" id="WP_194450053.1">
    <property type="nucleotide sequence ID" value="NZ_CP063849.1"/>
</dbReference>
<dbReference type="GO" id="GO:0016787">
    <property type="term" value="F:hydrolase activity"/>
    <property type="evidence" value="ECO:0007669"/>
    <property type="project" value="UniProtKB-KW"/>
</dbReference>
<dbReference type="SUPFAM" id="SSF48208">
    <property type="entry name" value="Six-hairpin glycosidases"/>
    <property type="match status" value="1"/>
</dbReference>